<protein>
    <submittedName>
        <fullName evidence="2">Uncharacterized protein</fullName>
    </submittedName>
</protein>
<keyword evidence="5" id="KW-1185">Reference proteome</keyword>
<evidence type="ECO:0000256" key="1">
    <source>
        <dbReference type="SAM" id="Phobius"/>
    </source>
</evidence>
<organism evidence="2 4">
    <name type="scientific">Mycolicibacter arupensis</name>
    <dbReference type="NCBI Taxonomy" id="342002"/>
    <lineage>
        <taxon>Bacteria</taxon>
        <taxon>Bacillati</taxon>
        <taxon>Actinomycetota</taxon>
        <taxon>Actinomycetes</taxon>
        <taxon>Mycobacteriales</taxon>
        <taxon>Mycobacteriaceae</taxon>
        <taxon>Mycolicibacter</taxon>
    </lineage>
</organism>
<accession>A0A0F5MX00</accession>
<dbReference type="EMBL" id="MVHH01000056">
    <property type="protein sequence ID" value="OQZ92895.1"/>
    <property type="molecule type" value="Genomic_DNA"/>
</dbReference>
<evidence type="ECO:0000313" key="3">
    <source>
        <dbReference type="EMBL" id="OQZ92895.1"/>
    </source>
</evidence>
<evidence type="ECO:0000313" key="4">
    <source>
        <dbReference type="Proteomes" id="UP000034416"/>
    </source>
</evidence>
<keyword evidence="1" id="KW-1133">Transmembrane helix</keyword>
<proteinExistence type="predicted"/>
<keyword evidence="1" id="KW-0812">Transmembrane</keyword>
<dbReference type="PATRIC" id="fig|342002.3.peg.3072"/>
<dbReference type="AlphaFoldDB" id="A0A0F5MX00"/>
<evidence type="ECO:0000313" key="5">
    <source>
        <dbReference type="Proteomes" id="UP000192327"/>
    </source>
</evidence>
<dbReference type="Proteomes" id="UP000034416">
    <property type="component" value="Unassembled WGS sequence"/>
</dbReference>
<dbReference type="Proteomes" id="UP000192327">
    <property type="component" value="Unassembled WGS sequence"/>
</dbReference>
<gene>
    <name evidence="3" type="ORF">BST15_18350</name>
    <name evidence="2" type="ORF">WR43_10265</name>
</gene>
<sequence length="115" mass="12054">MATTTRLSRGIDAAIAFPLLAVHLALGWGASVLVTFAVTTMQDCQSAVCPDTSWTWLVLLAAAVGVIALPVIDLALTITALCMRRPAWLVPLAMSAVHVAYTVLLLVLLAQAGRA</sequence>
<dbReference type="RefSeq" id="WP_046189486.1">
    <property type="nucleotide sequence ID" value="NZ_LASW02000048.1"/>
</dbReference>
<evidence type="ECO:0000313" key="2">
    <source>
        <dbReference type="EMBL" id="KKB99333.1"/>
    </source>
</evidence>
<dbReference type="STRING" id="342002.BST15_18350"/>
<reference evidence="3 5" key="3">
    <citation type="submission" date="2016-12" db="EMBL/GenBank/DDBJ databases">
        <title>The new phylogeny of genus Mycobacterium.</title>
        <authorList>
            <person name="Tortoli E."/>
            <person name="Trovato A."/>
            <person name="Cirillo D.M."/>
        </authorList>
    </citation>
    <scope>NUCLEOTIDE SEQUENCE [LARGE SCALE GENOMIC DNA]</scope>
    <source>
        <strain evidence="3 5">DSM 44942</strain>
    </source>
</reference>
<keyword evidence="1" id="KW-0472">Membrane</keyword>
<name>A0A0F5MX00_9MYCO</name>
<feature type="transmembrane region" description="Helical" evidence="1">
    <location>
        <begin position="54"/>
        <end position="76"/>
    </location>
</feature>
<feature type="transmembrane region" description="Helical" evidence="1">
    <location>
        <begin position="12"/>
        <end position="34"/>
    </location>
</feature>
<feature type="transmembrane region" description="Helical" evidence="1">
    <location>
        <begin position="88"/>
        <end position="110"/>
    </location>
</feature>
<reference evidence="4" key="1">
    <citation type="submission" date="2015-04" db="EMBL/GenBank/DDBJ databases">
        <title>Genome sequence of Mycobacterium arupense GUC1.</title>
        <authorList>
            <person name="Greninger A.L."/>
            <person name="Cunningham G."/>
            <person name="Chiu C.Y."/>
            <person name="Miller S."/>
        </authorList>
    </citation>
    <scope>NUCLEOTIDE SEQUENCE [LARGE SCALE GENOMIC DNA]</scope>
    <source>
        <strain evidence="4">GUC1</strain>
    </source>
</reference>
<reference evidence="2" key="2">
    <citation type="submission" date="2015-04" db="EMBL/GenBank/DDBJ databases">
        <title>Genome sequence of Mycobacterium arupense strain GUC1.</title>
        <authorList>
            <person name="Greninger A.L."/>
            <person name="Cunningham G."/>
            <person name="Chiu C.Y."/>
            <person name="Miller S."/>
        </authorList>
    </citation>
    <scope>NUCLEOTIDE SEQUENCE</scope>
    <source>
        <strain evidence="2">GUC1</strain>
    </source>
</reference>
<comment type="caution">
    <text evidence="2">The sequence shown here is derived from an EMBL/GenBank/DDBJ whole genome shotgun (WGS) entry which is preliminary data.</text>
</comment>
<dbReference type="EMBL" id="LASW01000037">
    <property type="protein sequence ID" value="KKB99333.1"/>
    <property type="molecule type" value="Genomic_DNA"/>
</dbReference>